<keyword evidence="4" id="KW-0436">Ligase</keyword>
<dbReference type="InterPro" id="IPR014729">
    <property type="entry name" value="Rossmann-like_a/b/a_fold"/>
</dbReference>
<dbReference type="InterPro" id="IPR001962">
    <property type="entry name" value="Asn_synthase"/>
</dbReference>
<evidence type="ECO:0000256" key="8">
    <source>
        <dbReference type="ARBA" id="ARBA00022888"/>
    </source>
</evidence>
<comment type="pathway">
    <text evidence="1">Amino-acid biosynthesis; L-asparagine biosynthesis; L-asparagine from L-aspartate (L-Gln route): step 1/1.</text>
</comment>
<reference evidence="13" key="1">
    <citation type="submission" date="2022-01" db="EMBL/GenBank/DDBJ databases">
        <authorList>
            <person name="Braso-Vives M."/>
        </authorList>
    </citation>
    <scope>NUCLEOTIDE SEQUENCE</scope>
</reference>
<dbReference type="OrthoDB" id="409189at2759"/>
<dbReference type="InterPro" id="IPR050795">
    <property type="entry name" value="Asn_Synthetase"/>
</dbReference>
<dbReference type="Pfam" id="PF13537">
    <property type="entry name" value="GATase_7"/>
    <property type="match status" value="1"/>
</dbReference>
<protein>
    <recommendedName>
        <fullName evidence="3">Asparagine synthetase [glutamine-hydrolyzing]</fullName>
        <ecNumber evidence="2">6.3.5.4</ecNumber>
    </recommendedName>
    <alternativeName>
        <fullName evidence="10">Glutamine-dependent asparagine synthetase</fullName>
    </alternativeName>
</protein>
<keyword evidence="7" id="KW-0067">ATP-binding</keyword>
<dbReference type="EC" id="6.3.5.4" evidence="2"/>
<evidence type="ECO:0000256" key="2">
    <source>
        <dbReference type="ARBA" id="ARBA00012737"/>
    </source>
</evidence>
<dbReference type="SUPFAM" id="SSF52402">
    <property type="entry name" value="Adenine nucleotide alpha hydrolases-like"/>
    <property type="match status" value="1"/>
</dbReference>
<feature type="domain" description="Glutamine amidotransferase type-2" evidence="12">
    <location>
        <begin position="91"/>
        <end position="283"/>
    </location>
</feature>
<evidence type="ECO:0000256" key="9">
    <source>
        <dbReference type="ARBA" id="ARBA00022962"/>
    </source>
</evidence>
<evidence type="ECO:0000256" key="7">
    <source>
        <dbReference type="ARBA" id="ARBA00022840"/>
    </source>
</evidence>
<dbReference type="SUPFAM" id="SSF56235">
    <property type="entry name" value="N-terminal nucleophile aminohydrolases (Ntn hydrolases)"/>
    <property type="match status" value="1"/>
</dbReference>
<keyword evidence="5" id="KW-0028">Amino-acid biosynthesis</keyword>
<evidence type="ECO:0000256" key="5">
    <source>
        <dbReference type="ARBA" id="ARBA00022605"/>
    </source>
</evidence>
<dbReference type="AlphaFoldDB" id="A0A8K0ABV7"/>
<dbReference type="CDD" id="cd00712">
    <property type="entry name" value="AsnB"/>
    <property type="match status" value="1"/>
</dbReference>
<evidence type="ECO:0000313" key="14">
    <source>
        <dbReference type="Proteomes" id="UP000838412"/>
    </source>
</evidence>
<comment type="catalytic activity">
    <reaction evidence="11">
        <text>L-aspartate + L-glutamine + ATP + H2O = L-asparagine + L-glutamate + AMP + diphosphate + H(+)</text>
        <dbReference type="Rhea" id="RHEA:12228"/>
        <dbReference type="ChEBI" id="CHEBI:15377"/>
        <dbReference type="ChEBI" id="CHEBI:15378"/>
        <dbReference type="ChEBI" id="CHEBI:29985"/>
        <dbReference type="ChEBI" id="CHEBI:29991"/>
        <dbReference type="ChEBI" id="CHEBI:30616"/>
        <dbReference type="ChEBI" id="CHEBI:33019"/>
        <dbReference type="ChEBI" id="CHEBI:58048"/>
        <dbReference type="ChEBI" id="CHEBI:58359"/>
        <dbReference type="ChEBI" id="CHEBI:456215"/>
        <dbReference type="EC" id="6.3.5.4"/>
    </reaction>
</comment>
<sequence>MPPPPPPPSCQLSIKLSTGHVLQPFESTMSIVQPFHVSHFKEKWFICLPPPPSCQLSIKLSTGHVLQLFESTMSTVQPFHVSHFKENWTMCGIWALFSSGENVAEQCSCAQRIAHRGPDCFRLESVRHFERCVLGFHRLCINDGEHGMQPMRIRKYPHLWLCCNGEVYNHKRLRDHFGFDCETECDCEIILHLYEKGGVQFAAQQLDGVFAFILLDTNRKQVCFARDTFGVRPLFSVTEGDSVLAVCSEVKGLIGMFKKTRNGDAGPPIKAFPPGCYEVHDMNVAGRTTLKEHGRFHDIGDMPKYSVIAKPLVTQNQDHLDMIRLLLEAAVQKRLMSERRIGCLLSGGLDSSLIAALLTKNAGKAGITYPIQTYSIGMEGSPDIAAARKVASHIGSEHHEVSMTAQDALDAIDEIIYCLESYDVVSIRSSMGNYLLARYIQRETDSVVIYSGEGSDELAQGYIYFNKAPTAEAADAEGRRLLQELYLFDVLRADRTTAAHGLEVRVPFLDHTFTSYYLSLPPELRRSRDGVEKFLLREAFSGTGLLPEEILWRPKEGFSDGTSSVNNPLHLTMREFVKNKVTDEMVENAQKRFPVNPPQSKEAYYYRQVFEGHYPGRGDLMPVYWTPKWTDSKDPSARTFSHYKK</sequence>
<organism evidence="13 14">
    <name type="scientific">Branchiostoma lanceolatum</name>
    <name type="common">Common lancelet</name>
    <name type="synonym">Amphioxus lanceolatum</name>
    <dbReference type="NCBI Taxonomy" id="7740"/>
    <lineage>
        <taxon>Eukaryota</taxon>
        <taxon>Metazoa</taxon>
        <taxon>Chordata</taxon>
        <taxon>Cephalochordata</taxon>
        <taxon>Leptocardii</taxon>
        <taxon>Amphioxiformes</taxon>
        <taxon>Branchiostomatidae</taxon>
        <taxon>Branchiostoma</taxon>
    </lineage>
</organism>
<dbReference type="Proteomes" id="UP000838412">
    <property type="component" value="Chromosome 8"/>
</dbReference>
<dbReference type="GO" id="GO:0004066">
    <property type="term" value="F:asparagine synthase (glutamine-hydrolyzing) activity"/>
    <property type="evidence" value="ECO:0007669"/>
    <property type="project" value="UniProtKB-EC"/>
</dbReference>
<dbReference type="CDD" id="cd01991">
    <property type="entry name" value="Asn_synthase_B_C"/>
    <property type="match status" value="1"/>
</dbReference>
<dbReference type="FunFam" id="3.60.20.10:FF:000039">
    <property type="entry name" value="Asparagine synthetase [glutamine-hydrolyzing]"/>
    <property type="match status" value="1"/>
</dbReference>
<proteinExistence type="predicted"/>
<accession>A0A8K0ABV7</accession>
<gene>
    <name evidence="13" type="primary">ASNS</name>
    <name evidence="13" type="ORF">BLAG_LOCUS24122</name>
</gene>
<evidence type="ECO:0000256" key="6">
    <source>
        <dbReference type="ARBA" id="ARBA00022741"/>
    </source>
</evidence>
<dbReference type="GO" id="GO:0070981">
    <property type="term" value="P:L-asparagine biosynthetic process"/>
    <property type="evidence" value="ECO:0007669"/>
    <property type="project" value="UniProtKB-UniPathway"/>
</dbReference>
<dbReference type="Gene3D" id="3.40.50.620">
    <property type="entry name" value="HUPs"/>
    <property type="match status" value="1"/>
</dbReference>
<keyword evidence="6" id="KW-0547">Nucleotide-binding</keyword>
<evidence type="ECO:0000256" key="1">
    <source>
        <dbReference type="ARBA" id="ARBA00005187"/>
    </source>
</evidence>
<dbReference type="UniPathway" id="UPA00134">
    <property type="reaction ID" value="UER00195"/>
</dbReference>
<dbReference type="PANTHER" id="PTHR11772">
    <property type="entry name" value="ASPARAGINE SYNTHETASE"/>
    <property type="match status" value="1"/>
</dbReference>
<dbReference type="PANTHER" id="PTHR11772:SF23">
    <property type="entry name" value="ASPARAGINE SYNTHETASE [GLUTAMINE-HYDROLYZING]"/>
    <property type="match status" value="1"/>
</dbReference>
<dbReference type="PROSITE" id="PS51278">
    <property type="entry name" value="GATASE_TYPE_2"/>
    <property type="match status" value="1"/>
</dbReference>
<evidence type="ECO:0000256" key="11">
    <source>
        <dbReference type="ARBA" id="ARBA00048741"/>
    </source>
</evidence>
<evidence type="ECO:0000256" key="3">
    <source>
        <dbReference type="ARBA" id="ARBA00021389"/>
    </source>
</evidence>
<dbReference type="GO" id="GO:0005829">
    <property type="term" value="C:cytosol"/>
    <property type="evidence" value="ECO:0007669"/>
    <property type="project" value="TreeGrafter"/>
</dbReference>
<name>A0A8K0ABV7_BRALA</name>
<dbReference type="InterPro" id="IPR006426">
    <property type="entry name" value="Asn_synth_AEB"/>
</dbReference>
<evidence type="ECO:0000259" key="12">
    <source>
        <dbReference type="PROSITE" id="PS51278"/>
    </source>
</evidence>
<dbReference type="NCBIfam" id="TIGR01536">
    <property type="entry name" value="asn_synth_AEB"/>
    <property type="match status" value="1"/>
</dbReference>
<evidence type="ECO:0000256" key="10">
    <source>
        <dbReference type="ARBA" id="ARBA00030234"/>
    </source>
</evidence>
<evidence type="ECO:0000256" key="4">
    <source>
        <dbReference type="ARBA" id="ARBA00022598"/>
    </source>
</evidence>
<keyword evidence="8" id="KW-0061">Asparagine biosynthesis</keyword>
<dbReference type="Gene3D" id="3.60.20.10">
    <property type="entry name" value="Glutamine Phosphoribosylpyrophosphate, subunit 1, domain 1"/>
    <property type="match status" value="1"/>
</dbReference>
<evidence type="ECO:0000313" key="13">
    <source>
        <dbReference type="EMBL" id="CAH1272489.1"/>
    </source>
</evidence>
<keyword evidence="9" id="KW-0315">Glutamine amidotransferase</keyword>
<dbReference type="GO" id="GO:0005524">
    <property type="term" value="F:ATP binding"/>
    <property type="evidence" value="ECO:0007669"/>
    <property type="project" value="UniProtKB-KW"/>
</dbReference>
<dbReference type="EMBL" id="OV696693">
    <property type="protein sequence ID" value="CAH1272489.1"/>
    <property type="molecule type" value="Genomic_DNA"/>
</dbReference>
<dbReference type="InterPro" id="IPR017932">
    <property type="entry name" value="GATase_2_dom"/>
</dbReference>
<dbReference type="InterPro" id="IPR029055">
    <property type="entry name" value="Ntn_hydrolases_N"/>
</dbReference>
<dbReference type="FunFam" id="3.40.50.620:FF:000090">
    <property type="entry name" value="asparagine synthetase [glutamine-hydrolyzing]"/>
    <property type="match status" value="1"/>
</dbReference>
<keyword evidence="14" id="KW-1185">Reference proteome</keyword>
<dbReference type="InterPro" id="IPR033738">
    <property type="entry name" value="AsnB_N"/>
</dbReference>
<dbReference type="Pfam" id="PF00733">
    <property type="entry name" value="Asn_synthase"/>
    <property type="match status" value="1"/>
</dbReference>